<dbReference type="PANTHER" id="PTHR30419">
    <property type="entry name" value="HTH-TYPE TRANSCRIPTIONAL REGULATOR YBHD"/>
    <property type="match status" value="1"/>
</dbReference>
<dbReference type="GO" id="GO:0003700">
    <property type="term" value="F:DNA-binding transcription factor activity"/>
    <property type="evidence" value="ECO:0007669"/>
    <property type="project" value="InterPro"/>
</dbReference>
<dbReference type="GO" id="GO:0003677">
    <property type="term" value="F:DNA binding"/>
    <property type="evidence" value="ECO:0007669"/>
    <property type="project" value="UniProtKB-KW"/>
</dbReference>
<dbReference type="Gene3D" id="3.40.190.10">
    <property type="entry name" value="Periplasmic binding protein-like II"/>
    <property type="match status" value="2"/>
</dbReference>
<dbReference type="InterPro" id="IPR050950">
    <property type="entry name" value="HTH-type_LysR_regulators"/>
</dbReference>
<accession>A0A6J6HCG9</accession>
<dbReference type="EMBL" id="CAEZUN010000178">
    <property type="protein sequence ID" value="CAB4610580.1"/>
    <property type="molecule type" value="Genomic_DNA"/>
</dbReference>
<gene>
    <name evidence="6" type="ORF">UFOPK1826_01236</name>
</gene>
<dbReference type="GO" id="GO:0005829">
    <property type="term" value="C:cytosol"/>
    <property type="evidence" value="ECO:0007669"/>
    <property type="project" value="TreeGrafter"/>
</dbReference>
<dbReference type="FunFam" id="1.10.10.10:FF:000001">
    <property type="entry name" value="LysR family transcriptional regulator"/>
    <property type="match status" value="1"/>
</dbReference>
<evidence type="ECO:0000256" key="2">
    <source>
        <dbReference type="ARBA" id="ARBA00023015"/>
    </source>
</evidence>
<comment type="similarity">
    <text evidence="1">Belongs to the LysR transcriptional regulatory family.</text>
</comment>
<evidence type="ECO:0000256" key="4">
    <source>
        <dbReference type="ARBA" id="ARBA00023163"/>
    </source>
</evidence>
<dbReference type="SUPFAM" id="SSF53850">
    <property type="entry name" value="Periplasmic binding protein-like II"/>
    <property type="match status" value="1"/>
</dbReference>
<evidence type="ECO:0000259" key="5">
    <source>
        <dbReference type="PROSITE" id="PS50931"/>
    </source>
</evidence>
<organism evidence="6">
    <name type="scientific">freshwater metagenome</name>
    <dbReference type="NCBI Taxonomy" id="449393"/>
    <lineage>
        <taxon>unclassified sequences</taxon>
        <taxon>metagenomes</taxon>
        <taxon>ecological metagenomes</taxon>
    </lineage>
</organism>
<evidence type="ECO:0000313" key="6">
    <source>
        <dbReference type="EMBL" id="CAB4610580.1"/>
    </source>
</evidence>
<evidence type="ECO:0000256" key="3">
    <source>
        <dbReference type="ARBA" id="ARBA00023125"/>
    </source>
</evidence>
<dbReference type="PROSITE" id="PS50931">
    <property type="entry name" value="HTH_LYSR"/>
    <property type="match status" value="1"/>
</dbReference>
<dbReference type="AlphaFoldDB" id="A0A6J6HCG9"/>
<sequence length="312" mass="33979">MELRQLQVLVSIAENGSFSGAARALSTVQSNISAHISRLENELATILVERSTGRLTQDGQTVVDHARQVFIQIQDIAAAVESNEKDIAGETRLGCIGTTGRWLMPRLLPTLAQRFPNIHITISEGSTSSLLPRLIDGSLDACIVHLPVEHDNLESIALFAEDLMLLVDNKHEWSTLDKITIAELATKPLLLPPKNTALRRILDKAAGSHRLVLKTQAEIDGVRLLTSLAFEGFGAAIVPATAAPDWLTGEFKRIQVPELPRRVVGWVQRTRPLASKATQAVGSVVREVIEKTNDQQPGVHTGKGAFPLKRSS</sequence>
<name>A0A6J6HCG9_9ZZZZ</name>
<reference evidence="6" key="1">
    <citation type="submission" date="2020-05" db="EMBL/GenBank/DDBJ databases">
        <authorList>
            <person name="Chiriac C."/>
            <person name="Salcher M."/>
            <person name="Ghai R."/>
            <person name="Kavagutti S V."/>
        </authorList>
    </citation>
    <scope>NUCLEOTIDE SEQUENCE</scope>
</reference>
<evidence type="ECO:0000256" key="1">
    <source>
        <dbReference type="ARBA" id="ARBA00009437"/>
    </source>
</evidence>
<dbReference type="InterPro" id="IPR036388">
    <property type="entry name" value="WH-like_DNA-bd_sf"/>
</dbReference>
<dbReference type="CDD" id="cd05466">
    <property type="entry name" value="PBP2_LTTR_substrate"/>
    <property type="match status" value="1"/>
</dbReference>
<dbReference type="InterPro" id="IPR005119">
    <property type="entry name" value="LysR_subst-bd"/>
</dbReference>
<proteinExistence type="inferred from homology"/>
<protein>
    <submittedName>
        <fullName evidence="6">Unannotated protein</fullName>
    </submittedName>
</protein>
<dbReference type="InterPro" id="IPR036390">
    <property type="entry name" value="WH_DNA-bd_sf"/>
</dbReference>
<dbReference type="Pfam" id="PF00126">
    <property type="entry name" value="HTH_1"/>
    <property type="match status" value="1"/>
</dbReference>
<keyword evidence="2" id="KW-0805">Transcription regulation</keyword>
<keyword evidence="3" id="KW-0238">DNA-binding</keyword>
<dbReference type="SUPFAM" id="SSF46785">
    <property type="entry name" value="Winged helix' DNA-binding domain"/>
    <property type="match status" value="1"/>
</dbReference>
<feature type="domain" description="HTH lysR-type" evidence="5">
    <location>
        <begin position="1"/>
        <end position="58"/>
    </location>
</feature>
<keyword evidence="4" id="KW-0804">Transcription</keyword>
<dbReference type="InterPro" id="IPR000847">
    <property type="entry name" value="LysR_HTH_N"/>
</dbReference>
<dbReference type="Pfam" id="PF03466">
    <property type="entry name" value="LysR_substrate"/>
    <property type="match status" value="1"/>
</dbReference>
<dbReference type="Gene3D" id="1.10.10.10">
    <property type="entry name" value="Winged helix-like DNA-binding domain superfamily/Winged helix DNA-binding domain"/>
    <property type="match status" value="1"/>
</dbReference>